<keyword evidence="1" id="KW-0732">Signal</keyword>
<name>A0A316BD27_9BACT</name>
<evidence type="ECO:0000256" key="1">
    <source>
        <dbReference type="SAM" id="SignalP"/>
    </source>
</evidence>
<dbReference type="Pfam" id="PF14052">
    <property type="entry name" value="Caps_assemb_Wzi"/>
    <property type="match status" value="1"/>
</dbReference>
<comment type="caution">
    <text evidence="2">The sequence shown here is derived from an EMBL/GenBank/DDBJ whole genome shotgun (WGS) entry which is preliminary data.</text>
</comment>
<dbReference type="EMBL" id="QGDT01000001">
    <property type="protein sequence ID" value="PWJ60377.1"/>
    <property type="molecule type" value="Genomic_DNA"/>
</dbReference>
<dbReference type="InterPro" id="IPR026950">
    <property type="entry name" value="Caps_assemb_Wzi"/>
</dbReference>
<feature type="chain" id="PRO_5016301166" evidence="1">
    <location>
        <begin position="22"/>
        <end position="490"/>
    </location>
</feature>
<organism evidence="2 3">
    <name type="scientific">Dyadobacter jejuensis</name>
    <dbReference type="NCBI Taxonomy" id="1082580"/>
    <lineage>
        <taxon>Bacteria</taxon>
        <taxon>Pseudomonadati</taxon>
        <taxon>Bacteroidota</taxon>
        <taxon>Cytophagia</taxon>
        <taxon>Cytophagales</taxon>
        <taxon>Spirosomataceae</taxon>
        <taxon>Dyadobacter</taxon>
    </lineage>
</organism>
<reference evidence="2 3" key="1">
    <citation type="submission" date="2018-03" db="EMBL/GenBank/DDBJ databases">
        <title>Genomic Encyclopedia of Archaeal and Bacterial Type Strains, Phase II (KMG-II): from individual species to whole genera.</title>
        <authorList>
            <person name="Goeker M."/>
        </authorList>
    </citation>
    <scope>NUCLEOTIDE SEQUENCE [LARGE SCALE GENOMIC DNA]</scope>
    <source>
        <strain evidence="2 3">DSM 100346</strain>
    </source>
</reference>
<dbReference type="RefSeq" id="WP_109672557.1">
    <property type="nucleotide sequence ID" value="NZ_QGDT01000001.1"/>
</dbReference>
<proteinExistence type="predicted"/>
<gene>
    <name evidence="2" type="ORF">CLV98_101561</name>
</gene>
<feature type="signal peptide" evidence="1">
    <location>
        <begin position="1"/>
        <end position="21"/>
    </location>
</feature>
<keyword evidence="3" id="KW-1185">Reference proteome</keyword>
<dbReference type="AlphaFoldDB" id="A0A316BD27"/>
<dbReference type="InterPro" id="IPR038636">
    <property type="entry name" value="Wzi_sf"/>
</dbReference>
<accession>A0A316BD27</accession>
<evidence type="ECO:0000313" key="2">
    <source>
        <dbReference type="EMBL" id="PWJ60377.1"/>
    </source>
</evidence>
<dbReference type="Proteomes" id="UP000245880">
    <property type="component" value="Unassembled WGS sequence"/>
</dbReference>
<dbReference type="Gene3D" id="2.40.160.130">
    <property type="entry name" value="Capsule assembly protein Wzi"/>
    <property type="match status" value="1"/>
</dbReference>
<dbReference type="OrthoDB" id="596512at2"/>
<evidence type="ECO:0000313" key="3">
    <source>
        <dbReference type="Proteomes" id="UP000245880"/>
    </source>
</evidence>
<sequence length="490" mass="55220">MKTHYFFCTLLSVFISFQALCQNLVPNIYDKADSSFASVEIYGLSSSNNITPFWLHANQYGIIPKDSPTGALKVSIQKFWPAASTTNEPRKFRVGIGAEVVGNRSQNNEILLPQAYVAMRYKGWELSVGRKKQNVGLADSTLGMGSYAWSGNAMPLPKIQLGTMGFIDVPFTKGWLAFNAFYSDGFFEKNRPYTSDLLFHQKALYLRIGNQNSRLKLIGGINHQVQWSGYSPYETINGKMPSGIKNYFRAVTGKLYPVGEELTPFDYENRVGNHLGTIDFGLQYLGFNYHWFFYRQNIYEDGSLFTLNNLADGLNGVTIKKQNSYGSNFEINQITLEYLYTKSQGGSQWDRTIILGRDNYFNHAQVRDGYSYFNRTIGTPFIPPSSDTEWRWPAYWFTANNRVAALHLGLQGSVFQKVLWMSKLSVSNNSGIYDVPFEGNPKQFSGILSLQTHLSILGGSTLKGSVAADMGDLYRKSVGFSLGLRKDFNL</sequence>
<protein>
    <submittedName>
        <fullName evidence="2">Capsule assembly protein Wzi</fullName>
    </submittedName>
</protein>